<keyword evidence="3" id="KW-1133">Transmembrane helix</keyword>
<organism evidence="5 6">
    <name type="scientific">Listeria grayi</name>
    <name type="common">Listeria murrayi</name>
    <dbReference type="NCBI Taxonomy" id="1641"/>
    <lineage>
        <taxon>Bacteria</taxon>
        <taxon>Bacillati</taxon>
        <taxon>Bacillota</taxon>
        <taxon>Bacilli</taxon>
        <taxon>Bacillales</taxon>
        <taxon>Listeriaceae</taxon>
        <taxon>Listeria</taxon>
    </lineage>
</organism>
<evidence type="ECO:0000256" key="3">
    <source>
        <dbReference type="SAM" id="Phobius"/>
    </source>
</evidence>
<dbReference type="PROSITE" id="PS50977">
    <property type="entry name" value="HTH_TETR_2"/>
    <property type="match status" value="1"/>
</dbReference>
<evidence type="ECO:0000259" key="4">
    <source>
        <dbReference type="PROSITE" id="PS50977"/>
    </source>
</evidence>
<sequence length="296" mass="34429">MKTKKSQIVLAAKELFQTKGYFQVSVQDIIDKSSVSKGTFYNYFTSKEELAIAIFKQEHAILFQRLEQIMANQSQTKKDNFIDVLKMMIYFNKNNGEVLDVTISNGVGDKEFNEYLRGIRYKGIEFLKQMLVDVYGKRVKKYEADITWMLCGMLIIAVLTMAHKNMDESFIDRILLYIMRRMDVLVEDIVQTEDLMMTKEDIEAIISDSNLVRNKRLALVREAVEALADKIDELDILDQDKWQYKESLKALLIEVNTQETPRHFIVQGTLLYLKQNALPEIQSEIVELEGNINRLL</sequence>
<gene>
    <name evidence="5" type="primary">bm3R1_1</name>
    <name evidence="5" type="ORF">NCTC10815_01850</name>
</gene>
<feature type="transmembrane region" description="Helical" evidence="3">
    <location>
        <begin position="146"/>
        <end position="163"/>
    </location>
</feature>
<dbReference type="InterPro" id="IPR050624">
    <property type="entry name" value="HTH-type_Tx_Regulator"/>
</dbReference>
<proteinExistence type="predicted"/>
<protein>
    <submittedName>
        <fullName evidence="5">HTH-type transcriptional repressor Bm3R1</fullName>
    </submittedName>
</protein>
<dbReference type="AlphaFoldDB" id="A0A378MDU7"/>
<dbReference type="PRINTS" id="PR00455">
    <property type="entry name" value="HTHTETR"/>
</dbReference>
<evidence type="ECO:0000313" key="6">
    <source>
        <dbReference type="Proteomes" id="UP000254879"/>
    </source>
</evidence>
<dbReference type="InterPro" id="IPR023772">
    <property type="entry name" value="DNA-bd_HTH_TetR-type_CS"/>
</dbReference>
<evidence type="ECO:0000256" key="1">
    <source>
        <dbReference type="ARBA" id="ARBA00023125"/>
    </source>
</evidence>
<feature type="domain" description="HTH tetR-type" evidence="4">
    <location>
        <begin position="2"/>
        <end position="62"/>
    </location>
</feature>
<name>A0A378MDU7_LISGR</name>
<dbReference type="EMBL" id="UGPG01000001">
    <property type="protein sequence ID" value="STY44508.1"/>
    <property type="molecule type" value="Genomic_DNA"/>
</dbReference>
<reference evidence="5 6" key="1">
    <citation type="submission" date="2018-06" db="EMBL/GenBank/DDBJ databases">
        <authorList>
            <consortium name="Pathogen Informatics"/>
            <person name="Doyle S."/>
        </authorList>
    </citation>
    <scope>NUCLEOTIDE SEQUENCE [LARGE SCALE GENOMIC DNA]</scope>
    <source>
        <strain evidence="6">NCTC 10815</strain>
    </source>
</reference>
<keyword evidence="1 2" id="KW-0238">DNA-binding</keyword>
<keyword evidence="3" id="KW-0812">Transmembrane</keyword>
<dbReference type="Pfam" id="PF00440">
    <property type="entry name" value="TetR_N"/>
    <property type="match status" value="1"/>
</dbReference>
<dbReference type="GO" id="GO:0003677">
    <property type="term" value="F:DNA binding"/>
    <property type="evidence" value="ECO:0007669"/>
    <property type="project" value="UniProtKB-UniRule"/>
</dbReference>
<dbReference type="InterPro" id="IPR009057">
    <property type="entry name" value="Homeodomain-like_sf"/>
</dbReference>
<dbReference type="RefSeq" id="WP_115345996.1">
    <property type="nucleotide sequence ID" value="NZ_UGPG01000001.1"/>
</dbReference>
<dbReference type="PANTHER" id="PTHR43479:SF22">
    <property type="entry name" value="TRANSCRIPTIONAL REGULATOR, TETR FAMILY"/>
    <property type="match status" value="1"/>
</dbReference>
<evidence type="ECO:0000256" key="2">
    <source>
        <dbReference type="PROSITE-ProRule" id="PRU00335"/>
    </source>
</evidence>
<accession>A0A378MDU7</accession>
<dbReference type="InterPro" id="IPR001647">
    <property type="entry name" value="HTH_TetR"/>
</dbReference>
<dbReference type="Proteomes" id="UP000254879">
    <property type="component" value="Unassembled WGS sequence"/>
</dbReference>
<feature type="DNA-binding region" description="H-T-H motif" evidence="2">
    <location>
        <begin position="25"/>
        <end position="44"/>
    </location>
</feature>
<evidence type="ECO:0000313" key="5">
    <source>
        <dbReference type="EMBL" id="STY44508.1"/>
    </source>
</evidence>
<dbReference type="Gene3D" id="1.10.357.10">
    <property type="entry name" value="Tetracycline Repressor, domain 2"/>
    <property type="match status" value="1"/>
</dbReference>
<dbReference type="PROSITE" id="PS01081">
    <property type="entry name" value="HTH_TETR_1"/>
    <property type="match status" value="1"/>
</dbReference>
<keyword evidence="3" id="KW-0472">Membrane</keyword>
<dbReference type="PANTHER" id="PTHR43479">
    <property type="entry name" value="ACREF/ENVCD OPERON REPRESSOR-RELATED"/>
    <property type="match status" value="1"/>
</dbReference>
<dbReference type="SUPFAM" id="SSF46689">
    <property type="entry name" value="Homeodomain-like"/>
    <property type="match status" value="1"/>
</dbReference>